<name>A0ABM0GV17_SACKO</name>
<sequence>MAASKPYQLVEELDEDLLNCEICSDRYTNAKLLPCQHSFCEDCLVTMVSRSGLPGVVICPLCRRKHDIPGGISNVENNMFINQLVEVFNVRDENTCQPIKCTACAESEVIKRCLDCAMDVCDNCARAHTKFPVTRNHTIITLEEYKSDKTGQLHSAVYCDKHPDNQIKLYCDTCEVAICLECTVIDHHHHHCKYLDNAASEFKEKLSVMVKEMKVKEKEGRQSIVSVQKVSDSLESNFKQEESKLCQFVEKMMEETSRKIRDNGATLMKEIEDVHKVMQSNLKAQLKQLETSTSDLTRTREFAENLLTHGNASHLMSAKKSMSSELPRLLEMCIIQEPKESDYIKFCPSQKVNQTADIGVISTHHCLGIHSHPNIVRIQDDVIVTMGNKLKIKEPITLDCIQAALKTPSDKPVNMTIKNSHDGSVEFKFKAENVGDYELSVSSYNKPVMGSPVSINVIPRKGLICNFGRNSPGLGKLSYPFGVALTKKRNILVCDSASKKIQL</sequence>
<evidence type="ECO:0000256" key="3">
    <source>
        <dbReference type="ARBA" id="ARBA00022737"/>
    </source>
</evidence>
<dbReference type="PROSITE" id="PS50119">
    <property type="entry name" value="ZF_BBOX"/>
    <property type="match status" value="2"/>
</dbReference>
<dbReference type="InterPro" id="IPR018957">
    <property type="entry name" value="Znf_C3HC4_RING-type"/>
</dbReference>
<evidence type="ECO:0000256" key="4">
    <source>
        <dbReference type="ARBA" id="ARBA00022771"/>
    </source>
</evidence>
<evidence type="ECO:0000259" key="8">
    <source>
        <dbReference type="PROSITE" id="PS50089"/>
    </source>
</evidence>
<evidence type="ECO:0000256" key="1">
    <source>
        <dbReference type="ARBA" id="ARBA00008518"/>
    </source>
</evidence>
<evidence type="ECO:0000256" key="5">
    <source>
        <dbReference type="ARBA" id="ARBA00022833"/>
    </source>
</evidence>
<dbReference type="SUPFAM" id="SSF81296">
    <property type="entry name" value="E set domains"/>
    <property type="match status" value="1"/>
</dbReference>
<evidence type="ECO:0000313" key="10">
    <source>
        <dbReference type="Proteomes" id="UP000694865"/>
    </source>
</evidence>
<dbReference type="SUPFAM" id="SSF57845">
    <property type="entry name" value="B-box zinc-binding domain"/>
    <property type="match status" value="1"/>
</dbReference>
<evidence type="ECO:0000313" key="11">
    <source>
        <dbReference type="RefSeq" id="XP_002737949.1"/>
    </source>
</evidence>
<dbReference type="InterPro" id="IPR001298">
    <property type="entry name" value="Filamin/ABP280_rpt"/>
</dbReference>
<dbReference type="RefSeq" id="XP_002737949.1">
    <property type="nucleotide sequence ID" value="XM_002737903.1"/>
</dbReference>
<dbReference type="SMART" id="SM00184">
    <property type="entry name" value="RING"/>
    <property type="match status" value="1"/>
</dbReference>
<dbReference type="InterPro" id="IPR001841">
    <property type="entry name" value="Znf_RING"/>
</dbReference>
<keyword evidence="5" id="KW-0862">Zinc</keyword>
<protein>
    <submittedName>
        <fullName evidence="11">Tripartite motif-containing protein 45-like</fullName>
    </submittedName>
</protein>
<dbReference type="InterPro" id="IPR013083">
    <property type="entry name" value="Znf_RING/FYVE/PHD"/>
</dbReference>
<dbReference type="InterPro" id="IPR014756">
    <property type="entry name" value="Ig_E-set"/>
</dbReference>
<dbReference type="InterPro" id="IPR013783">
    <property type="entry name" value="Ig-like_fold"/>
</dbReference>
<dbReference type="PROSITE" id="PS00518">
    <property type="entry name" value="ZF_RING_1"/>
    <property type="match status" value="1"/>
</dbReference>
<dbReference type="Gene3D" id="3.30.40.10">
    <property type="entry name" value="Zinc/RING finger domain, C3HC4 (zinc finger)"/>
    <property type="match status" value="1"/>
</dbReference>
<dbReference type="InterPro" id="IPR017868">
    <property type="entry name" value="Filamin/ABP280_repeat-like"/>
</dbReference>
<reference evidence="11" key="1">
    <citation type="submission" date="2025-08" db="UniProtKB">
        <authorList>
            <consortium name="RefSeq"/>
        </authorList>
    </citation>
    <scope>IDENTIFICATION</scope>
    <source>
        <tissue evidence="11">Testes</tissue>
    </source>
</reference>
<evidence type="ECO:0000256" key="2">
    <source>
        <dbReference type="ARBA" id="ARBA00022723"/>
    </source>
</evidence>
<keyword evidence="4 6" id="KW-0863">Zinc-finger</keyword>
<feature type="domain" description="B box-type" evidence="9">
    <location>
        <begin position="96"/>
        <end position="142"/>
    </location>
</feature>
<dbReference type="SUPFAM" id="SSF57850">
    <property type="entry name" value="RING/U-box"/>
    <property type="match status" value="1"/>
</dbReference>
<dbReference type="Pfam" id="PF00630">
    <property type="entry name" value="Filamin"/>
    <property type="match status" value="1"/>
</dbReference>
<evidence type="ECO:0000256" key="7">
    <source>
        <dbReference type="PROSITE-ProRule" id="PRU00087"/>
    </source>
</evidence>
<dbReference type="InterPro" id="IPR000315">
    <property type="entry name" value="Znf_B-box"/>
</dbReference>
<feature type="domain" description="RING-type" evidence="8">
    <location>
        <begin position="20"/>
        <end position="63"/>
    </location>
</feature>
<dbReference type="Gene3D" id="3.30.160.60">
    <property type="entry name" value="Classic Zinc Finger"/>
    <property type="match status" value="1"/>
</dbReference>
<dbReference type="Proteomes" id="UP000694865">
    <property type="component" value="Unplaced"/>
</dbReference>
<dbReference type="GeneID" id="100366470"/>
<accession>A0ABM0GV17</accession>
<evidence type="ECO:0000256" key="6">
    <source>
        <dbReference type="PROSITE-ProRule" id="PRU00024"/>
    </source>
</evidence>
<keyword evidence="2" id="KW-0479">Metal-binding</keyword>
<dbReference type="InterPro" id="IPR047153">
    <property type="entry name" value="TRIM45/56/19-like"/>
</dbReference>
<dbReference type="CDD" id="cd19757">
    <property type="entry name" value="Bbox1"/>
    <property type="match status" value="1"/>
</dbReference>
<dbReference type="PROSITE" id="PS50089">
    <property type="entry name" value="ZF_RING_2"/>
    <property type="match status" value="1"/>
</dbReference>
<dbReference type="Gene3D" id="2.60.40.10">
    <property type="entry name" value="Immunoglobulins"/>
    <property type="match status" value="1"/>
</dbReference>
<dbReference type="SMART" id="SM00557">
    <property type="entry name" value="IG_FLMN"/>
    <property type="match status" value="1"/>
</dbReference>
<dbReference type="PANTHER" id="PTHR25462:SF291">
    <property type="entry name" value="E3 UBIQUITIN-PROTEIN LIGASE TRIM45"/>
    <property type="match status" value="1"/>
</dbReference>
<dbReference type="PANTHER" id="PTHR25462">
    <property type="entry name" value="BONUS, ISOFORM C-RELATED"/>
    <property type="match status" value="1"/>
</dbReference>
<organism evidence="10 11">
    <name type="scientific">Saccoglossus kowalevskii</name>
    <name type="common">Acorn worm</name>
    <dbReference type="NCBI Taxonomy" id="10224"/>
    <lineage>
        <taxon>Eukaryota</taxon>
        <taxon>Metazoa</taxon>
        <taxon>Hemichordata</taxon>
        <taxon>Enteropneusta</taxon>
        <taxon>Harrimaniidae</taxon>
        <taxon>Saccoglossus</taxon>
    </lineage>
</organism>
<dbReference type="Pfam" id="PF00643">
    <property type="entry name" value="zf-B_box"/>
    <property type="match status" value="1"/>
</dbReference>
<dbReference type="SMART" id="SM00336">
    <property type="entry name" value="BBOX"/>
    <property type="match status" value="2"/>
</dbReference>
<dbReference type="SMART" id="SM00502">
    <property type="entry name" value="BBC"/>
    <property type="match status" value="1"/>
</dbReference>
<comment type="similarity">
    <text evidence="1">Belongs to the TRIM/RBCC family.</text>
</comment>
<evidence type="ECO:0000259" key="9">
    <source>
        <dbReference type="PROSITE" id="PS50119"/>
    </source>
</evidence>
<feature type="domain" description="B box-type" evidence="9">
    <location>
        <begin position="154"/>
        <end position="191"/>
    </location>
</feature>
<proteinExistence type="inferred from homology"/>
<dbReference type="Pfam" id="PF00097">
    <property type="entry name" value="zf-C3HC4"/>
    <property type="match status" value="1"/>
</dbReference>
<gene>
    <name evidence="11" type="primary">LOC100366470</name>
</gene>
<dbReference type="PROSITE" id="PS50194">
    <property type="entry name" value="FILAMIN_REPEAT"/>
    <property type="match status" value="1"/>
</dbReference>
<dbReference type="InterPro" id="IPR017907">
    <property type="entry name" value="Znf_RING_CS"/>
</dbReference>
<keyword evidence="3" id="KW-0677">Repeat</keyword>
<dbReference type="InterPro" id="IPR003649">
    <property type="entry name" value="Bbox_C"/>
</dbReference>
<keyword evidence="10" id="KW-1185">Reference proteome</keyword>
<feature type="repeat" description="Filamin" evidence="7">
    <location>
        <begin position="401"/>
        <end position="457"/>
    </location>
</feature>